<dbReference type="InterPro" id="IPR000010">
    <property type="entry name" value="Cystatin_dom"/>
</dbReference>
<dbReference type="SMART" id="SM00043">
    <property type="entry name" value="CY"/>
    <property type="match status" value="1"/>
</dbReference>
<evidence type="ECO:0000256" key="3">
    <source>
        <dbReference type="ARBA" id="ARBA00022704"/>
    </source>
</evidence>
<dbReference type="EMBL" id="CAKAEH010000989">
    <property type="protein sequence ID" value="CAG9532482.1"/>
    <property type="molecule type" value="Genomic_DNA"/>
</dbReference>
<dbReference type="AlphaFoldDB" id="A0A8J2LSL6"/>
<dbReference type="GO" id="GO:0005615">
    <property type="term" value="C:extracellular space"/>
    <property type="evidence" value="ECO:0007669"/>
    <property type="project" value="TreeGrafter"/>
</dbReference>
<dbReference type="PROSITE" id="PS00287">
    <property type="entry name" value="CYSTATIN"/>
    <property type="match status" value="1"/>
</dbReference>
<evidence type="ECO:0000259" key="6">
    <source>
        <dbReference type="SMART" id="SM00043"/>
    </source>
</evidence>
<protein>
    <recommendedName>
        <fullName evidence="6">Cystatin domain-containing protein</fullName>
    </recommendedName>
</protein>
<feature type="domain" description="Cystatin" evidence="6">
    <location>
        <begin position="62"/>
        <end position="172"/>
    </location>
</feature>
<gene>
    <name evidence="7" type="ORF">CJOHNSTONI_LOCUS2788</name>
</gene>
<organism evidence="7 8">
    <name type="scientific">Cercopithifilaria johnstoni</name>
    <dbReference type="NCBI Taxonomy" id="2874296"/>
    <lineage>
        <taxon>Eukaryota</taxon>
        <taxon>Metazoa</taxon>
        <taxon>Ecdysozoa</taxon>
        <taxon>Nematoda</taxon>
        <taxon>Chromadorea</taxon>
        <taxon>Rhabditida</taxon>
        <taxon>Spirurina</taxon>
        <taxon>Spiruromorpha</taxon>
        <taxon>Filarioidea</taxon>
        <taxon>Onchocercidae</taxon>
        <taxon>Cercopithifilaria</taxon>
    </lineage>
</organism>
<keyword evidence="5" id="KW-1015">Disulfide bond</keyword>
<dbReference type="GO" id="GO:0004869">
    <property type="term" value="F:cysteine-type endopeptidase inhibitor activity"/>
    <property type="evidence" value="ECO:0007669"/>
    <property type="project" value="UniProtKB-KW"/>
</dbReference>
<dbReference type="GO" id="GO:0005737">
    <property type="term" value="C:cytoplasm"/>
    <property type="evidence" value="ECO:0007669"/>
    <property type="project" value="TreeGrafter"/>
</dbReference>
<dbReference type="SUPFAM" id="SSF54403">
    <property type="entry name" value="Cystatin/monellin"/>
    <property type="match status" value="1"/>
</dbReference>
<dbReference type="OrthoDB" id="110606at2759"/>
<evidence type="ECO:0000256" key="2">
    <source>
        <dbReference type="ARBA" id="ARBA00022690"/>
    </source>
</evidence>
<evidence type="ECO:0000313" key="8">
    <source>
        <dbReference type="Proteomes" id="UP000746747"/>
    </source>
</evidence>
<keyword evidence="3" id="KW-0789">Thiol protease inhibitor</keyword>
<name>A0A8J2LSL6_9BILA</name>
<evidence type="ECO:0000256" key="4">
    <source>
        <dbReference type="ARBA" id="ARBA00022729"/>
    </source>
</evidence>
<dbReference type="Pfam" id="PF00031">
    <property type="entry name" value="Cystatin"/>
    <property type="match status" value="1"/>
</dbReference>
<dbReference type="GO" id="GO:0031982">
    <property type="term" value="C:vesicle"/>
    <property type="evidence" value="ECO:0007669"/>
    <property type="project" value="TreeGrafter"/>
</dbReference>
<reference evidence="7" key="1">
    <citation type="submission" date="2021-09" db="EMBL/GenBank/DDBJ databases">
        <authorList>
            <consortium name="Pathogen Informatics"/>
        </authorList>
    </citation>
    <scope>NUCLEOTIDE SEQUENCE</scope>
</reference>
<dbReference type="InterPro" id="IPR046350">
    <property type="entry name" value="Cystatin_sf"/>
</dbReference>
<dbReference type="Proteomes" id="UP000746747">
    <property type="component" value="Unassembled WGS sequence"/>
</dbReference>
<comment type="caution">
    <text evidence="7">The sequence shown here is derived from an EMBL/GenBank/DDBJ whole genome shotgun (WGS) entry which is preliminary data.</text>
</comment>
<dbReference type="InterPro" id="IPR018073">
    <property type="entry name" value="Prot_inh_cystat_CS"/>
</dbReference>
<evidence type="ECO:0000256" key="5">
    <source>
        <dbReference type="ARBA" id="ARBA00023157"/>
    </source>
</evidence>
<keyword evidence="2" id="KW-0646">Protease inhibitor</keyword>
<evidence type="ECO:0000256" key="1">
    <source>
        <dbReference type="ARBA" id="ARBA00009403"/>
    </source>
</evidence>
<dbReference type="FunFam" id="3.10.450.10:FF:000027">
    <property type="entry name" value="Cystatin cpi-2"/>
    <property type="match status" value="1"/>
</dbReference>
<dbReference type="PANTHER" id="PTHR46186:SF2">
    <property type="entry name" value="CYSTATIN"/>
    <property type="match status" value="1"/>
</dbReference>
<keyword evidence="8" id="KW-1185">Reference proteome</keyword>
<accession>A0A8J2LSL6</accession>
<dbReference type="Gene3D" id="3.10.450.10">
    <property type="match status" value="1"/>
</dbReference>
<proteinExistence type="inferred from homology"/>
<dbReference type="CDD" id="cd00042">
    <property type="entry name" value="CY"/>
    <property type="match status" value="1"/>
</dbReference>
<comment type="similarity">
    <text evidence="1">Belongs to the cystatin family.</text>
</comment>
<evidence type="ECO:0000313" key="7">
    <source>
        <dbReference type="EMBL" id="CAG9532482.1"/>
    </source>
</evidence>
<sequence>MDSKSTAVPFRPFFHYEMRNFSRRIYDGLLLLLLLFGVTAVVHRRGSTDMEPEIYVPRDQDIILGGWQERNPEDNEILNLLPSVLSKVNQQSNDEYHLMPIKLLKVSSQVVAGVKYKMEVQVARSECKKSSNKEVNLKACKRLEGYPDQIITLEVWEKPWENFLRVNILETKSVS</sequence>
<keyword evidence="4" id="KW-0732">Signal</keyword>
<dbReference type="PANTHER" id="PTHR46186">
    <property type="entry name" value="CYSTATIN"/>
    <property type="match status" value="1"/>
</dbReference>